<accession>A0A402AQJ6</accession>
<organism evidence="2 3">
    <name type="scientific">Dictyobacter kobayashii</name>
    <dbReference type="NCBI Taxonomy" id="2014872"/>
    <lineage>
        <taxon>Bacteria</taxon>
        <taxon>Bacillati</taxon>
        <taxon>Chloroflexota</taxon>
        <taxon>Ktedonobacteria</taxon>
        <taxon>Ktedonobacterales</taxon>
        <taxon>Dictyobacteraceae</taxon>
        <taxon>Dictyobacter</taxon>
    </lineage>
</organism>
<dbReference type="SUPFAM" id="SSF55729">
    <property type="entry name" value="Acyl-CoA N-acyltransferases (Nat)"/>
    <property type="match status" value="1"/>
</dbReference>
<dbReference type="PANTHER" id="PTHR43328:SF1">
    <property type="entry name" value="N-ACETYLTRANSFERASE DOMAIN-CONTAINING PROTEIN"/>
    <property type="match status" value="1"/>
</dbReference>
<protein>
    <submittedName>
        <fullName evidence="2">N-acetyltransferase</fullName>
    </submittedName>
</protein>
<proteinExistence type="predicted"/>
<dbReference type="EMBL" id="BIFS01000001">
    <property type="protein sequence ID" value="GCE21386.1"/>
    <property type="molecule type" value="Genomic_DNA"/>
</dbReference>
<gene>
    <name evidence="2" type="ORF">KDK_51860</name>
</gene>
<reference evidence="3" key="1">
    <citation type="submission" date="2018-12" db="EMBL/GenBank/DDBJ databases">
        <title>Tengunoibacter tsumagoiensis gen. nov., sp. nov., Dictyobacter kobayashii sp. nov., D. alpinus sp. nov., and D. joshuensis sp. nov. and description of Dictyobacteraceae fam. nov. within the order Ktedonobacterales isolated from Tengu-no-mugimeshi.</title>
        <authorList>
            <person name="Wang C.M."/>
            <person name="Zheng Y."/>
            <person name="Sakai Y."/>
            <person name="Toyoda A."/>
            <person name="Minakuchi Y."/>
            <person name="Abe K."/>
            <person name="Yokota A."/>
            <person name="Yabe S."/>
        </authorList>
    </citation>
    <scope>NUCLEOTIDE SEQUENCE [LARGE SCALE GENOMIC DNA]</scope>
    <source>
        <strain evidence="3">Uno11</strain>
    </source>
</reference>
<evidence type="ECO:0000259" key="1">
    <source>
        <dbReference type="PROSITE" id="PS51186"/>
    </source>
</evidence>
<sequence length="172" mass="19178">MNNMESARSNSGSYVLSLRAVAASDLPVFFEQQLDAEANHMAAFTAKDPTNKDAFMEHWSRILQNKSGTIRTILIDGQVAGHVFSYRDEELEGPEVSYWIGMSYWGRGVATRALAAFLLDVVKQRPLYGRAAKDNIGSLRVLEKNGFTRIGEGKGFANARNAETEEFLLRLE</sequence>
<dbReference type="AlphaFoldDB" id="A0A402AQJ6"/>
<dbReference type="Pfam" id="PF13302">
    <property type="entry name" value="Acetyltransf_3"/>
    <property type="match status" value="1"/>
</dbReference>
<keyword evidence="3" id="KW-1185">Reference proteome</keyword>
<dbReference type="InterPro" id="IPR016181">
    <property type="entry name" value="Acyl_CoA_acyltransferase"/>
</dbReference>
<name>A0A402AQJ6_9CHLR</name>
<keyword evidence="2" id="KW-0808">Transferase</keyword>
<dbReference type="InterPro" id="IPR000182">
    <property type="entry name" value="GNAT_dom"/>
</dbReference>
<dbReference type="Proteomes" id="UP000287188">
    <property type="component" value="Unassembled WGS sequence"/>
</dbReference>
<feature type="domain" description="N-acetyltransferase" evidence="1">
    <location>
        <begin position="16"/>
        <end position="172"/>
    </location>
</feature>
<dbReference type="PANTHER" id="PTHR43328">
    <property type="entry name" value="ACETYLTRANSFERASE-RELATED"/>
    <property type="match status" value="1"/>
</dbReference>
<evidence type="ECO:0000313" key="2">
    <source>
        <dbReference type="EMBL" id="GCE21386.1"/>
    </source>
</evidence>
<dbReference type="Gene3D" id="3.40.630.30">
    <property type="match status" value="1"/>
</dbReference>
<evidence type="ECO:0000313" key="3">
    <source>
        <dbReference type="Proteomes" id="UP000287188"/>
    </source>
</evidence>
<dbReference type="GO" id="GO:0016747">
    <property type="term" value="F:acyltransferase activity, transferring groups other than amino-acyl groups"/>
    <property type="evidence" value="ECO:0007669"/>
    <property type="project" value="InterPro"/>
</dbReference>
<comment type="caution">
    <text evidence="2">The sequence shown here is derived from an EMBL/GenBank/DDBJ whole genome shotgun (WGS) entry which is preliminary data.</text>
</comment>
<dbReference type="PROSITE" id="PS51186">
    <property type="entry name" value="GNAT"/>
    <property type="match status" value="1"/>
</dbReference>